<gene>
    <name evidence="1" type="ORF">O9K51_02344</name>
</gene>
<reference evidence="1" key="1">
    <citation type="submission" date="2023-01" db="EMBL/GenBank/DDBJ databases">
        <title>The growth and conidiation of Purpureocillium lavendulum are regulated by nitrogen source and histone H3K14 acetylation.</title>
        <authorList>
            <person name="Tang P."/>
            <person name="Han J."/>
            <person name="Zhang C."/>
            <person name="Tang P."/>
            <person name="Qi F."/>
            <person name="Zhang K."/>
            <person name="Liang L."/>
        </authorList>
    </citation>
    <scope>NUCLEOTIDE SEQUENCE</scope>
    <source>
        <strain evidence="1">YMF1.00683</strain>
    </source>
</reference>
<proteinExistence type="predicted"/>
<name>A0AB34FX21_9HYPO</name>
<dbReference type="Proteomes" id="UP001163105">
    <property type="component" value="Unassembled WGS sequence"/>
</dbReference>
<evidence type="ECO:0000313" key="2">
    <source>
        <dbReference type="Proteomes" id="UP001163105"/>
    </source>
</evidence>
<protein>
    <submittedName>
        <fullName evidence="1">Uncharacterized protein</fullName>
    </submittedName>
</protein>
<comment type="caution">
    <text evidence="1">The sequence shown here is derived from an EMBL/GenBank/DDBJ whole genome shotgun (WGS) entry which is preliminary data.</text>
</comment>
<sequence length="192" mass="20394">MNEMPGLNLKSPMDHRSMRLAGRTAKNLKRKATGGPELCLDVVKSGKLGFEAEEEGSHGTQAHQGPACVSTDEEQRLALAIRSAEAGRGSGLAKLAKLAWAWKLDLPQGTPNDDALGELKRPLSCLLCGVYLSSTDGEQQPPIHFGSSLFEADAGHVEYPTLSSVAPHQGEPKGGAAVRWMSLCPPRDKAGN</sequence>
<dbReference type="AlphaFoldDB" id="A0AB34FX21"/>
<evidence type="ECO:0000313" key="1">
    <source>
        <dbReference type="EMBL" id="KAJ6443952.1"/>
    </source>
</evidence>
<keyword evidence="2" id="KW-1185">Reference proteome</keyword>
<organism evidence="1 2">
    <name type="scientific">Purpureocillium lavendulum</name>
    <dbReference type="NCBI Taxonomy" id="1247861"/>
    <lineage>
        <taxon>Eukaryota</taxon>
        <taxon>Fungi</taxon>
        <taxon>Dikarya</taxon>
        <taxon>Ascomycota</taxon>
        <taxon>Pezizomycotina</taxon>
        <taxon>Sordariomycetes</taxon>
        <taxon>Hypocreomycetidae</taxon>
        <taxon>Hypocreales</taxon>
        <taxon>Ophiocordycipitaceae</taxon>
        <taxon>Purpureocillium</taxon>
    </lineage>
</organism>
<dbReference type="EMBL" id="JAQHRD010000002">
    <property type="protein sequence ID" value="KAJ6443952.1"/>
    <property type="molecule type" value="Genomic_DNA"/>
</dbReference>
<accession>A0AB34FX21</accession>